<proteinExistence type="predicted"/>
<dbReference type="Proteomes" id="UP001215598">
    <property type="component" value="Unassembled WGS sequence"/>
</dbReference>
<feature type="region of interest" description="Disordered" evidence="1">
    <location>
        <begin position="14"/>
        <end position="68"/>
    </location>
</feature>
<protein>
    <submittedName>
        <fullName evidence="2">Uncharacterized protein</fullName>
    </submittedName>
</protein>
<comment type="caution">
    <text evidence="2">The sequence shown here is derived from an EMBL/GenBank/DDBJ whole genome shotgun (WGS) entry which is preliminary data.</text>
</comment>
<evidence type="ECO:0000313" key="2">
    <source>
        <dbReference type="EMBL" id="KAJ7728079.1"/>
    </source>
</evidence>
<feature type="compositionally biased region" description="Polar residues" evidence="1">
    <location>
        <begin position="18"/>
        <end position="31"/>
    </location>
</feature>
<dbReference type="AlphaFoldDB" id="A0AAD7HTK3"/>
<evidence type="ECO:0000313" key="3">
    <source>
        <dbReference type="Proteomes" id="UP001215598"/>
    </source>
</evidence>
<accession>A0AAD7HTK3</accession>
<reference evidence="2" key="1">
    <citation type="submission" date="2023-03" db="EMBL/GenBank/DDBJ databases">
        <title>Massive genome expansion in bonnet fungi (Mycena s.s.) driven by repeated elements and novel gene families across ecological guilds.</title>
        <authorList>
            <consortium name="Lawrence Berkeley National Laboratory"/>
            <person name="Harder C.B."/>
            <person name="Miyauchi S."/>
            <person name="Viragh M."/>
            <person name="Kuo A."/>
            <person name="Thoen E."/>
            <person name="Andreopoulos B."/>
            <person name="Lu D."/>
            <person name="Skrede I."/>
            <person name="Drula E."/>
            <person name="Henrissat B."/>
            <person name="Morin E."/>
            <person name="Kohler A."/>
            <person name="Barry K."/>
            <person name="LaButti K."/>
            <person name="Morin E."/>
            <person name="Salamov A."/>
            <person name="Lipzen A."/>
            <person name="Mereny Z."/>
            <person name="Hegedus B."/>
            <person name="Baldrian P."/>
            <person name="Stursova M."/>
            <person name="Weitz H."/>
            <person name="Taylor A."/>
            <person name="Grigoriev I.V."/>
            <person name="Nagy L.G."/>
            <person name="Martin F."/>
            <person name="Kauserud H."/>
        </authorList>
    </citation>
    <scope>NUCLEOTIDE SEQUENCE</scope>
    <source>
        <strain evidence="2">CBHHK182m</strain>
    </source>
</reference>
<dbReference type="EMBL" id="JARKIB010000175">
    <property type="protein sequence ID" value="KAJ7728079.1"/>
    <property type="molecule type" value="Genomic_DNA"/>
</dbReference>
<gene>
    <name evidence="2" type="ORF">B0H16DRAFT_245034</name>
</gene>
<feature type="compositionally biased region" description="Basic and acidic residues" evidence="1">
    <location>
        <begin position="43"/>
        <end position="52"/>
    </location>
</feature>
<keyword evidence="3" id="KW-1185">Reference proteome</keyword>
<name>A0AAD7HTK3_9AGAR</name>
<organism evidence="2 3">
    <name type="scientific">Mycena metata</name>
    <dbReference type="NCBI Taxonomy" id="1033252"/>
    <lineage>
        <taxon>Eukaryota</taxon>
        <taxon>Fungi</taxon>
        <taxon>Dikarya</taxon>
        <taxon>Basidiomycota</taxon>
        <taxon>Agaricomycotina</taxon>
        <taxon>Agaricomycetes</taxon>
        <taxon>Agaricomycetidae</taxon>
        <taxon>Agaricales</taxon>
        <taxon>Marasmiineae</taxon>
        <taxon>Mycenaceae</taxon>
        <taxon>Mycena</taxon>
    </lineage>
</organism>
<sequence>MKYIKKVPFKKRRCWKGRSSSTRIKTQSSPGKSCRVPLPKPPKYPDRSRRLPETSYPSPTRPGTPPANRLVCAARASVAVRTIPTNASRSRTVHDKWFSSSMESCGDGRRRNHDASITSRRPMKLNQLFIGSAQYTKKLPWRSAAISSFKSRSRSERLLVSPKFRRSLVDACGIHGTKSVSMEDGTVWPWISGERKFMRRRGQTPEQWLSELTKSEHLLKLIFNLRARCTFHSVSTSTAKEKGQK</sequence>
<evidence type="ECO:0000256" key="1">
    <source>
        <dbReference type="SAM" id="MobiDB-lite"/>
    </source>
</evidence>